<dbReference type="Proteomes" id="UP001529510">
    <property type="component" value="Unassembled WGS sequence"/>
</dbReference>
<organism evidence="1 2">
    <name type="scientific">Cirrhinus mrigala</name>
    <name type="common">Mrigala</name>
    <dbReference type="NCBI Taxonomy" id="683832"/>
    <lineage>
        <taxon>Eukaryota</taxon>
        <taxon>Metazoa</taxon>
        <taxon>Chordata</taxon>
        <taxon>Craniata</taxon>
        <taxon>Vertebrata</taxon>
        <taxon>Euteleostomi</taxon>
        <taxon>Actinopterygii</taxon>
        <taxon>Neopterygii</taxon>
        <taxon>Teleostei</taxon>
        <taxon>Ostariophysi</taxon>
        <taxon>Cypriniformes</taxon>
        <taxon>Cyprinidae</taxon>
        <taxon>Labeoninae</taxon>
        <taxon>Labeonini</taxon>
        <taxon>Cirrhinus</taxon>
    </lineage>
</organism>
<name>A0ABD0MF84_CIRMR</name>
<evidence type="ECO:0000313" key="2">
    <source>
        <dbReference type="Proteomes" id="UP001529510"/>
    </source>
</evidence>
<reference evidence="1 2" key="1">
    <citation type="submission" date="2024-05" db="EMBL/GenBank/DDBJ databases">
        <title>Genome sequencing and assembly of Indian major carp, Cirrhinus mrigala (Hamilton, 1822).</title>
        <authorList>
            <person name="Mohindra V."/>
            <person name="Chowdhury L.M."/>
            <person name="Lal K."/>
            <person name="Jena J.K."/>
        </authorList>
    </citation>
    <scope>NUCLEOTIDE SEQUENCE [LARGE SCALE GENOMIC DNA]</scope>
    <source>
        <strain evidence="1">CM1030</strain>
        <tissue evidence="1">Blood</tissue>
    </source>
</reference>
<gene>
    <name evidence="1" type="ORF">M9458_057162</name>
</gene>
<sequence length="142" mass="15691">KMDYGAHFRREASGEHTLKPSPEAVALATAYRKNPTPGRSWPAARVKEEAIARVVAAGGDPSNHQLVLSESALQFGQYRGKTFKWLLSNDIGYVAMVLAVHQREREGGDTTHSAVMGNKDALLRYAGLFPDVLAAFRERRVR</sequence>
<protein>
    <submittedName>
        <fullName evidence="1">Uncharacterized protein</fullName>
    </submittedName>
</protein>
<comment type="caution">
    <text evidence="1">The sequence shown here is derived from an EMBL/GenBank/DDBJ whole genome shotgun (WGS) entry which is preliminary data.</text>
</comment>
<evidence type="ECO:0000313" key="1">
    <source>
        <dbReference type="EMBL" id="KAL0147534.1"/>
    </source>
</evidence>
<dbReference type="EMBL" id="JAMKFB020000740">
    <property type="protein sequence ID" value="KAL0147534.1"/>
    <property type="molecule type" value="Genomic_DNA"/>
</dbReference>
<keyword evidence="2" id="KW-1185">Reference proteome</keyword>
<feature type="non-terminal residue" evidence="1">
    <location>
        <position position="1"/>
    </location>
</feature>
<proteinExistence type="predicted"/>
<dbReference type="AlphaFoldDB" id="A0ABD0MF84"/>
<accession>A0ABD0MF84</accession>